<dbReference type="InterPro" id="IPR000731">
    <property type="entry name" value="SSD"/>
</dbReference>
<feature type="region of interest" description="Disordered" evidence="7">
    <location>
        <begin position="1380"/>
        <end position="1504"/>
    </location>
</feature>
<dbReference type="InterPro" id="IPR052081">
    <property type="entry name" value="Dispatched_Hh_regulator"/>
</dbReference>
<feature type="region of interest" description="Disordered" evidence="7">
    <location>
        <begin position="263"/>
        <end position="292"/>
    </location>
</feature>
<reference evidence="11" key="1">
    <citation type="submission" date="2025-08" db="UniProtKB">
        <authorList>
            <consortium name="RefSeq"/>
        </authorList>
    </citation>
    <scope>IDENTIFICATION</scope>
</reference>
<feature type="transmembrane region" description="Helical" evidence="8">
    <location>
        <begin position="518"/>
        <end position="536"/>
    </location>
</feature>
<feature type="transmembrane region" description="Helical" evidence="8">
    <location>
        <begin position="190"/>
        <end position="212"/>
    </location>
</feature>
<protein>
    <submittedName>
        <fullName evidence="11">Protein dispatched homolog 2</fullName>
    </submittedName>
</protein>
<comment type="similarity">
    <text evidence="6">Belongs to the dispatched family.</text>
</comment>
<evidence type="ECO:0000313" key="11">
    <source>
        <dbReference type="RefSeq" id="XP_014062238.2"/>
    </source>
</evidence>
<feature type="transmembrane region" description="Helical" evidence="8">
    <location>
        <begin position="1067"/>
        <end position="1089"/>
    </location>
</feature>
<dbReference type="GO" id="GO:0022857">
    <property type="term" value="F:transmembrane transporter activity"/>
    <property type="evidence" value="ECO:0007669"/>
    <property type="project" value="TreeGrafter"/>
</dbReference>
<feature type="compositionally biased region" description="Gly residues" evidence="7">
    <location>
        <begin position="267"/>
        <end position="276"/>
    </location>
</feature>
<evidence type="ECO:0000256" key="2">
    <source>
        <dbReference type="ARBA" id="ARBA00022692"/>
    </source>
</evidence>
<dbReference type="PANTHER" id="PTHR45951:SF2">
    <property type="entry name" value="PROTEIN DISPATCHED HOMOLOG 2"/>
    <property type="match status" value="1"/>
</dbReference>
<keyword evidence="2 8" id="KW-0812">Transmembrane</keyword>
<evidence type="ECO:0000256" key="5">
    <source>
        <dbReference type="ARBA" id="ARBA00023180"/>
    </source>
</evidence>
<feature type="compositionally biased region" description="Basic and acidic residues" evidence="7">
    <location>
        <begin position="1447"/>
        <end position="1460"/>
    </location>
</feature>
<feature type="compositionally biased region" description="Low complexity" evidence="7">
    <location>
        <begin position="60"/>
        <end position="74"/>
    </location>
</feature>
<evidence type="ECO:0000256" key="7">
    <source>
        <dbReference type="SAM" id="MobiDB-lite"/>
    </source>
</evidence>
<dbReference type="PANTHER" id="PTHR45951">
    <property type="entry name" value="PROTEIN DISPATCHED-RELATED"/>
    <property type="match status" value="1"/>
</dbReference>
<dbReference type="GO" id="GO:0007224">
    <property type="term" value="P:smoothened signaling pathway"/>
    <property type="evidence" value="ECO:0007669"/>
    <property type="project" value="TreeGrafter"/>
</dbReference>
<feature type="domain" description="SSD" evidence="9">
    <location>
        <begin position="540"/>
        <end position="672"/>
    </location>
</feature>
<evidence type="ECO:0000313" key="10">
    <source>
        <dbReference type="Proteomes" id="UP001652741"/>
    </source>
</evidence>
<proteinExistence type="inferred from homology"/>
<dbReference type="Proteomes" id="UP001652741">
    <property type="component" value="Chromosome ssa01"/>
</dbReference>
<evidence type="ECO:0000259" key="9">
    <source>
        <dbReference type="PROSITE" id="PS50156"/>
    </source>
</evidence>
<dbReference type="Gene3D" id="1.20.1640.10">
    <property type="entry name" value="Multidrug efflux transporter AcrB transmembrane domain"/>
    <property type="match status" value="2"/>
</dbReference>
<dbReference type="Bgee" id="ENSSSAG00000073732">
    <property type="expression patterns" value="Expressed in brain and 5 other cell types or tissues"/>
</dbReference>
<accession>A0A1S3SD17</accession>
<feature type="transmembrane region" description="Helical" evidence="8">
    <location>
        <begin position="543"/>
        <end position="560"/>
    </location>
</feature>
<dbReference type="GeneID" id="106608646"/>
<keyword evidence="10" id="KW-1185">Reference proteome</keyword>
<feature type="transmembrane region" description="Helical" evidence="8">
    <location>
        <begin position="1015"/>
        <end position="1032"/>
    </location>
</feature>
<feature type="transmembrane region" description="Helical" evidence="8">
    <location>
        <begin position="572"/>
        <end position="597"/>
    </location>
</feature>
<feature type="transmembrane region" description="Helical" evidence="8">
    <location>
        <begin position="618"/>
        <end position="641"/>
    </location>
</feature>
<feature type="transmembrane region" description="Helical" evidence="8">
    <location>
        <begin position="647"/>
        <end position="666"/>
    </location>
</feature>
<feature type="transmembrane region" description="Helical" evidence="8">
    <location>
        <begin position="745"/>
        <end position="763"/>
    </location>
</feature>
<keyword evidence="4 8" id="KW-0472">Membrane</keyword>
<evidence type="ECO:0000256" key="8">
    <source>
        <dbReference type="SAM" id="Phobius"/>
    </source>
</evidence>
<feature type="transmembrane region" description="Helical" evidence="8">
    <location>
        <begin position="1110"/>
        <end position="1129"/>
    </location>
</feature>
<dbReference type="PaxDb" id="8030-ENSSSAP00000098227"/>
<evidence type="ECO:0000256" key="6">
    <source>
        <dbReference type="ARBA" id="ARBA00038046"/>
    </source>
</evidence>
<dbReference type="PROSITE" id="PS50156">
    <property type="entry name" value="SSD"/>
    <property type="match status" value="1"/>
</dbReference>
<organism evidence="10 11">
    <name type="scientific">Salmo salar</name>
    <name type="common">Atlantic salmon</name>
    <dbReference type="NCBI Taxonomy" id="8030"/>
    <lineage>
        <taxon>Eukaryota</taxon>
        <taxon>Metazoa</taxon>
        <taxon>Chordata</taxon>
        <taxon>Craniata</taxon>
        <taxon>Vertebrata</taxon>
        <taxon>Euteleostomi</taxon>
        <taxon>Actinopterygii</taxon>
        <taxon>Neopterygii</taxon>
        <taxon>Teleostei</taxon>
        <taxon>Protacanthopterygii</taxon>
        <taxon>Salmoniformes</taxon>
        <taxon>Salmonidae</taxon>
        <taxon>Salmoninae</taxon>
        <taxon>Salmo</taxon>
    </lineage>
</organism>
<dbReference type="KEGG" id="sasa:106608646"/>
<feature type="region of interest" description="Disordered" evidence="7">
    <location>
        <begin position="1218"/>
        <end position="1241"/>
    </location>
</feature>
<feature type="compositionally biased region" description="Basic and acidic residues" evidence="7">
    <location>
        <begin position="1493"/>
        <end position="1504"/>
    </location>
</feature>
<dbReference type="RefSeq" id="XP_014062238.2">
    <property type="nucleotide sequence ID" value="XM_014206763.2"/>
</dbReference>
<evidence type="ECO:0000256" key="1">
    <source>
        <dbReference type="ARBA" id="ARBA00004141"/>
    </source>
</evidence>
<dbReference type="GO" id="GO:0016020">
    <property type="term" value="C:membrane"/>
    <property type="evidence" value="ECO:0007669"/>
    <property type="project" value="UniProtKB-SubCell"/>
</dbReference>
<name>A0A1S3SD17_SALSA</name>
<evidence type="ECO:0000256" key="4">
    <source>
        <dbReference type="ARBA" id="ARBA00023136"/>
    </source>
</evidence>
<keyword evidence="3 8" id="KW-1133">Transmembrane helix</keyword>
<feature type="region of interest" description="Disordered" evidence="7">
    <location>
        <begin position="51"/>
        <end position="74"/>
    </location>
</feature>
<dbReference type="SUPFAM" id="SSF82866">
    <property type="entry name" value="Multidrug efflux transporter AcrB transmembrane domain"/>
    <property type="match status" value="2"/>
</dbReference>
<comment type="subcellular location">
    <subcellularLocation>
        <location evidence="1">Membrane</location>
        <topology evidence="1">Multi-pass membrane protein</topology>
    </subcellularLocation>
</comment>
<feature type="transmembrane region" description="Helical" evidence="8">
    <location>
        <begin position="1039"/>
        <end position="1061"/>
    </location>
</feature>
<gene>
    <name evidence="11" type="primary">LOC106608646</name>
</gene>
<keyword evidence="5" id="KW-0325">Glycoprotein</keyword>
<dbReference type="STRING" id="8030.ENSSSAP00000098227"/>
<sequence>MDTCSITDERADAIVMDSPRTERPARETFQSEIPEVSLCPPDSVCPEAQATRIQTEGDQSDSCSLPRPSSSTSSQLYHQVSQGCTYHSQQHRQCHCCGHHKPIKSKACLESHPITVGPPHTDCSTSAVKTGRSCSPSHVPSCHNAVRCHWLHGSHDGGGLHKSKQHHVVTVRDDGLYWIPRNYSQVVVKYPLAVLVGCAVVLLGCSLAGLLIGPLPDFSDPLMGFEPRGTYIGVRQSALAKLQQNTGPGNTLSLIPQHLKDKTAGSYGDGSGGDAGGSQEQSSRQRSKRMLDRDSAQDTFLCDAPGERYAQLVFRSGNSASLWSLKAIYSMCEMEQARIRSQPHFQDLCKQHIRLEVDGATIRGGCCPSWSLGNYLALLSNASSCLSLTSVQVSESLSLLRYCAPYYHDGSLVAYCAERGSQGNCASVPTRCKQSRAVFQILHYLVDKDFLGPQTIEYQVPSLKYSLLFLPVEKGDHLMEIYMNSLEGRELTYKNTTITGMDLGIKQKLFKYYLARDSIYPVLAVVSLFLTIALYLQSLFLSALSLVAIVGSLLTSYFFYKVVFQLTFFPFLNLASAFILFGSCSNHAFTFIDFWNLQLSQNPPVSLEIRVNRVLQEVGYLILASGLTSSATFFSGFLSSITAVRCFAVYLGTASLICTFSALAWLPSSLILRERYTVPASASVNAQAWKPCCTKNIGGFWDTSSRKRCLFTLGQKLRGLKRGLSDTSNLLFLKILPCGVVKFRYIWICWFAVLAAGGTYISVVDPGMRLPTLDNRATQLFRSSHPFERYDAEYRYQFMFERLVNGEDKLITLTLVWGVIPTDNGNHFDPKSNGSLVMDPEFNMSSPEAQVWLRDLCGRVQNQSFYLPSSSSSENEGSTDNVCIVEQLIHWVSIRRCSESEDAFHFCCNDIPFPYPPGVFEQCLSMMVAERHAEGYVSEVGGLHFEADGRIAALVMVFRTTHRYSYNFSHTTLFYNDIVSWFNGEMSGAPLGLKEGWFVSQLTLFDLQQCLSSETLVVTGFSVALAFVLLLLTTWNIPLSIYGTAAVGGSVFVTIGLLVLLEWQLSGVEALFISAAAGLSVDFLANYCISYNSAPHSDRIGRVAHSLKRMSCPVAIGSGAFCCVGIAMLPTTALLFRKLGIFLFLVKCVACGFATFFFQSLCCFFGPQKNCGKIMLPCSSEPGTESLPSCSAAEPRSSTCAANGAFGRSRVRRNFNKDEGNYLYPNHQRQRQRQVGGGREPEQYELQPLACQLSDSFENSTCTSKLSNRPSVLSDDIQFGGLSPRRDVERSNIEADSEELCGRHHKGCHPPPALQTSSPYKENTLRPVVAPPGDLAKERLLCKTCRGQSAGIKHWNVSLSSSSSMEDTIISQTIETIYQPSLSKDEAPNSTFKRHPHKRLLSSQSSFDGLEDSNETCLSDIEPGPSNQQTSIEAEGELEPQPGHLNGKRDTLRLSLRETTYETASPGCGRGRTSQSEGPVMLPNSKPDLPDVWIKRDGQREDTS</sequence>
<evidence type="ECO:0000256" key="3">
    <source>
        <dbReference type="ARBA" id="ARBA00022989"/>
    </source>
</evidence>